<dbReference type="EMBL" id="CP099419">
    <property type="protein sequence ID" value="USW49412.1"/>
    <property type="molecule type" value="Genomic_DNA"/>
</dbReference>
<evidence type="ECO:0000313" key="2">
    <source>
        <dbReference type="EMBL" id="USW49412.1"/>
    </source>
</evidence>
<accession>A0A9Q9EH11</accession>
<protein>
    <submittedName>
        <fullName evidence="2">Uncharacterized protein</fullName>
    </submittedName>
</protein>
<feature type="compositionally biased region" description="Basic and acidic residues" evidence="1">
    <location>
        <begin position="235"/>
        <end position="247"/>
    </location>
</feature>
<reference evidence="2" key="1">
    <citation type="submission" date="2022-06" db="EMBL/GenBank/DDBJ databases">
        <title>Complete genome sequences of two strains of the flax pathogen Septoria linicola.</title>
        <authorList>
            <person name="Lapalu N."/>
            <person name="Simon A."/>
            <person name="Demenou B."/>
            <person name="Paumier D."/>
            <person name="Guillot M.-P."/>
            <person name="Gout L."/>
            <person name="Valade R."/>
        </authorList>
    </citation>
    <scope>NUCLEOTIDE SEQUENCE</scope>
    <source>
        <strain evidence="2">SE15195</strain>
    </source>
</reference>
<dbReference type="Proteomes" id="UP001056384">
    <property type="component" value="Chromosome 2"/>
</dbReference>
<keyword evidence="3" id="KW-1185">Reference proteome</keyword>
<evidence type="ECO:0000256" key="1">
    <source>
        <dbReference type="SAM" id="MobiDB-lite"/>
    </source>
</evidence>
<gene>
    <name evidence="2" type="ORF">Slin15195_G027310</name>
</gene>
<feature type="region of interest" description="Disordered" evidence="1">
    <location>
        <begin position="228"/>
        <end position="275"/>
    </location>
</feature>
<dbReference type="AlphaFoldDB" id="A0A9Q9EH11"/>
<name>A0A9Q9EH11_9PEZI</name>
<organism evidence="2 3">
    <name type="scientific">Septoria linicola</name>
    <dbReference type="NCBI Taxonomy" id="215465"/>
    <lineage>
        <taxon>Eukaryota</taxon>
        <taxon>Fungi</taxon>
        <taxon>Dikarya</taxon>
        <taxon>Ascomycota</taxon>
        <taxon>Pezizomycotina</taxon>
        <taxon>Dothideomycetes</taxon>
        <taxon>Dothideomycetidae</taxon>
        <taxon>Mycosphaerellales</taxon>
        <taxon>Mycosphaerellaceae</taxon>
        <taxon>Septoria</taxon>
    </lineage>
</organism>
<sequence length="275" mass="31629">MFDSTGILELFCSRIHSQERHPQNSSSPHQCREDDGYSTPSRQDLFVVSVFLMERFDWMGQDVATMSFSLNDGPAQHIEYVNRPDFSDMPPRLRDEDEMKYYDGCFEGQRRVDMRSAELRPGIYITYIMRVDTDDSKVNGEGWPLPMHERDVSNIKISMQRGRKEVKVHGDVDRQQTYFVPASGAAGFVTNIIFAYESTYRGIVHMISTLTYTRTEVPRLELTRELQYGARKRPRESYEGSHDHDGDTIEGTRPTKAARLTDSDALETDFDGRAA</sequence>
<proteinExistence type="predicted"/>
<feature type="region of interest" description="Disordered" evidence="1">
    <location>
        <begin position="18"/>
        <end position="38"/>
    </location>
</feature>
<evidence type="ECO:0000313" key="3">
    <source>
        <dbReference type="Proteomes" id="UP001056384"/>
    </source>
</evidence>